<evidence type="ECO:0000256" key="2">
    <source>
        <dbReference type="ARBA" id="ARBA00005149"/>
    </source>
</evidence>
<dbReference type="InterPro" id="IPR022680">
    <property type="entry name" value="Me_CoM_Rdtase_bsu_N"/>
</dbReference>
<dbReference type="SUPFAM" id="SSF55088">
    <property type="entry name" value="Methyl-coenzyme M reductase subunits"/>
    <property type="match status" value="1"/>
</dbReference>
<evidence type="ECO:0000256" key="5">
    <source>
        <dbReference type="ARBA" id="ARBA00022679"/>
    </source>
</evidence>
<dbReference type="GO" id="GO:0050524">
    <property type="term" value="F:coenzyme-B sulfoethylthiotransferase activity"/>
    <property type="evidence" value="ECO:0007669"/>
    <property type="project" value="UniProtKB-UniRule"/>
</dbReference>
<dbReference type="InterPro" id="IPR009024">
    <property type="entry name" value="Me_CoM_Rdtase_Fd-like_fold"/>
</dbReference>
<evidence type="ECO:0000259" key="10">
    <source>
        <dbReference type="Pfam" id="PF02783"/>
    </source>
</evidence>
<evidence type="ECO:0000256" key="1">
    <source>
        <dbReference type="ARBA" id="ARBA00001952"/>
    </source>
</evidence>
<comment type="similarity">
    <text evidence="3">Belongs to the methyl-coenzyme M reductase beta subunit family.</text>
</comment>
<dbReference type="InterPro" id="IPR015823">
    <property type="entry name" value="Me_CoM_Rdtase_asu_N_sub2"/>
</dbReference>
<organism evidence="11 12">
    <name type="scientific">Methanobrevibacter millerae</name>
    <dbReference type="NCBI Taxonomy" id="230361"/>
    <lineage>
        <taxon>Archaea</taxon>
        <taxon>Methanobacteriati</taxon>
        <taxon>Methanobacteriota</taxon>
        <taxon>Methanomada group</taxon>
        <taxon>Methanobacteria</taxon>
        <taxon>Methanobacteriales</taxon>
        <taxon>Methanobacteriaceae</taxon>
        <taxon>Methanobrevibacter</taxon>
    </lineage>
</organism>
<dbReference type="Proteomes" id="UP000067738">
    <property type="component" value="Chromosome"/>
</dbReference>
<dbReference type="NCBIfam" id="TIGR03257">
    <property type="entry name" value="met_CoM_red_bet"/>
    <property type="match status" value="1"/>
</dbReference>
<dbReference type="Gene3D" id="3.30.70.470">
    <property type="match status" value="1"/>
</dbReference>
<dbReference type="UniPathway" id="UPA00646">
    <property type="reaction ID" value="UER00699"/>
</dbReference>
<protein>
    <recommendedName>
        <fullName evidence="8">Methyl-coenzyme M reductase subunit beta</fullName>
        <ecNumber evidence="8">2.8.4.1</ecNumber>
    </recommendedName>
    <alternativeName>
        <fullName evidence="8">Coenzyme-B sulfoethylthiotransferase beta</fullName>
    </alternativeName>
</protein>
<dbReference type="GO" id="GO:0015948">
    <property type="term" value="P:methanogenesis"/>
    <property type="evidence" value="ECO:0007669"/>
    <property type="project" value="UniProtKB-UniRule"/>
</dbReference>
<dbReference type="AlphaFoldDB" id="A0A0U3EBZ6"/>
<comment type="catalytic activity">
    <reaction evidence="7">
        <text>coenzyme B + methyl-coenzyme M = methane + coenzyme M-coenzyme B heterodisulfide</text>
        <dbReference type="Rhea" id="RHEA:12532"/>
        <dbReference type="ChEBI" id="CHEBI:16183"/>
        <dbReference type="ChEBI" id="CHEBI:58286"/>
        <dbReference type="ChEBI" id="CHEBI:58411"/>
        <dbReference type="ChEBI" id="CHEBI:58596"/>
        <dbReference type="EC" id="2.8.4.1"/>
    </reaction>
    <physiologicalReaction direction="left-to-right" evidence="7">
        <dbReference type="Rhea" id="RHEA:12533"/>
    </physiologicalReaction>
</comment>
<dbReference type="Pfam" id="PF02783">
    <property type="entry name" value="MCR_beta_N"/>
    <property type="match status" value="1"/>
</dbReference>
<feature type="domain" description="Methyl-coenzyme M reductase beta subunit C-terminal" evidence="9">
    <location>
        <begin position="189"/>
        <end position="435"/>
    </location>
</feature>
<dbReference type="Gene3D" id="1.20.840.10">
    <property type="entry name" value="Methyl-coenzyme M reductase, alpha/beta subunit, C-terminal"/>
    <property type="match status" value="1"/>
</dbReference>
<keyword evidence="5 8" id="KW-0808">Transferase</keyword>
<evidence type="ECO:0000256" key="3">
    <source>
        <dbReference type="ARBA" id="ARBA00010675"/>
    </source>
</evidence>
<gene>
    <name evidence="11" type="primary">mrtB</name>
    <name evidence="11" type="ORF">sm9_1356</name>
</gene>
<keyword evidence="12" id="KW-1185">Reference proteome</keyword>
<evidence type="ECO:0000256" key="8">
    <source>
        <dbReference type="PIRNR" id="PIRNR000263"/>
    </source>
</evidence>
<dbReference type="PIRSF" id="PIRSF000263">
    <property type="entry name" value="Meth_CoM_rd_beta"/>
    <property type="match status" value="1"/>
</dbReference>
<evidence type="ECO:0000259" key="9">
    <source>
        <dbReference type="Pfam" id="PF02241"/>
    </source>
</evidence>
<proteinExistence type="inferred from homology"/>
<comment type="cofactor">
    <cofactor evidence="1">
        <name>coenzyme F430</name>
        <dbReference type="ChEBI" id="CHEBI:60540"/>
    </cofactor>
</comment>
<dbReference type="KEGG" id="mmil:sm9_1356"/>
<reference evidence="11 12" key="1">
    <citation type="submission" date="2015-04" db="EMBL/GenBank/DDBJ databases">
        <title>The complete genome sequence of the rumen methanogen Methanobrevibacter millerae SM9.</title>
        <authorList>
            <person name="Leahy S.C."/>
            <person name="Kelly W.J."/>
            <person name="Pacheco D.M."/>
            <person name="Li D."/>
            <person name="Altermann E."/>
            <person name="Attwood G.T."/>
        </authorList>
    </citation>
    <scope>NUCLEOTIDE SEQUENCE [LARGE SCALE GENOMIC DNA]</scope>
    <source>
        <strain evidence="11 12">SM9</strain>
    </source>
</reference>
<dbReference type="OrthoDB" id="52873at2157"/>
<sequence>MQIYDDQLDLYGPNGKLLQGDVPLEAISPLKNSAIQEMIYDIKRSAAVNLAGIEKGLKTAAMGGKSVFIPGRELDLPIVENAELIGEKIKKILQVNEDDDTSVNLINEGQQLLVQLPFERLNVAADYSVSTLQTGAATIQAIIDTFDINMFDASTIKTSVMGAYPRTVDLSGAHISALLGPPVLLEGLGYGLRNIMANHVVAITNKQTLNAAALSSIMEQTAMFETGDATGAFERMHLLTLAYQGLNADNLVFDIVKENAKGTVGTVIQSLVGRAIEDNVIKVAKKMPSGYNMYEPVDWALWNAYAAAGLLAAVIVNVGAARAAQAVASTVLYYNDMLEYETGLPGVDYGRTEGVGVGFSFFSHSIYGGGGPGTFHGNHVVTRHAKGTAIPCASAAMCLDAGTQMFSVKRTSALIGTVYGTIDNLRNPIPNVANVAGEIKDKL</sequence>
<evidence type="ECO:0000313" key="12">
    <source>
        <dbReference type="Proteomes" id="UP000067738"/>
    </source>
</evidence>
<evidence type="ECO:0000256" key="7">
    <source>
        <dbReference type="ARBA" id="ARBA00047772"/>
    </source>
</evidence>
<dbReference type="EC" id="2.8.4.1" evidence="8"/>
<dbReference type="PATRIC" id="fig|230361.4.peg.1400"/>
<evidence type="ECO:0000256" key="6">
    <source>
        <dbReference type="ARBA" id="ARBA00022994"/>
    </source>
</evidence>
<dbReference type="InterPro" id="IPR003179">
    <property type="entry name" value="Me_CoM_Rdtase_bsu"/>
</dbReference>
<dbReference type="SUPFAM" id="SSF48081">
    <property type="entry name" value="Methyl-coenzyme M reductase alpha and beta chain C-terminal domain"/>
    <property type="match status" value="1"/>
</dbReference>
<evidence type="ECO:0000256" key="4">
    <source>
        <dbReference type="ARBA" id="ARBA00011155"/>
    </source>
</evidence>
<dbReference type="GeneID" id="26736305"/>
<dbReference type="InterPro" id="IPR022679">
    <property type="entry name" value="Me_CoM_Rdtase_bsu_C"/>
</dbReference>
<dbReference type="InterPro" id="IPR008924">
    <property type="entry name" value="Me_CoM_Rdtase_asu/bsu_C"/>
</dbReference>
<dbReference type="RefSeq" id="WP_058739391.1">
    <property type="nucleotide sequence ID" value="NZ_CP011266.1"/>
</dbReference>
<comment type="subunit">
    <text evidence="4">MCR is a hexamer of two alpha, two beta, and two gamma chains, forming a dimer of heterotrimers.</text>
</comment>
<dbReference type="EMBL" id="CP011266">
    <property type="protein sequence ID" value="ALT69137.1"/>
    <property type="molecule type" value="Genomic_DNA"/>
</dbReference>
<comment type="subunit">
    <text evidence="8">Hexamer of two alpha, two beta, and two gamma chains.</text>
</comment>
<dbReference type="Pfam" id="PF02241">
    <property type="entry name" value="MCR_beta"/>
    <property type="match status" value="1"/>
</dbReference>
<comment type="pathway">
    <text evidence="2 8">One-carbon metabolism; methyl-coenzyme M reduction; methane from methyl-coenzyme M: step 1/1.</text>
</comment>
<keyword evidence="6 8" id="KW-0484">Methanogenesis</keyword>
<feature type="domain" description="Methyl-coenzyme M reductase beta subunit N-terminal" evidence="10">
    <location>
        <begin position="6"/>
        <end position="187"/>
    </location>
</feature>
<name>A0A0U3EBZ6_9EURY</name>
<accession>A0A0U3EBZ6</accession>
<evidence type="ECO:0000313" key="11">
    <source>
        <dbReference type="EMBL" id="ALT69137.1"/>
    </source>
</evidence>